<feature type="transmembrane region" description="Helical" evidence="1">
    <location>
        <begin position="42"/>
        <end position="61"/>
    </location>
</feature>
<comment type="caution">
    <text evidence="2">The sequence shown here is derived from an EMBL/GenBank/DDBJ whole genome shotgun (WGS) entry which is preliminary data.</text>
</comment>
<dbReference type="EMBL" id="CAJB01000035">
    <property type="protein sequence ID" value="CCH76483.1"/>
    <property type="molecule type" value="Genomic_DNA"/>
</dbReference>
<feature type="transmembrane region" description="Helical" evidence="1">
    <location>
        <begin position="156"/>
        <end position="177"/>
    </location>
</feature>
<evidence type="ECO:0000256" key="1">
    <source>
        <dbReference type="SAM" id="Phobius"/>
    </source>
</evidence>
<protein>
    <submittedName>
        <fullName evidence="2">Uncharacterized protein</fullName>
    </submittedName>
</protein>
<reference evidence="2 3" key="1">
    <citation type="journal article" date="2013" name="ISME J.">
        <title>A metabolic model for members of the genus Tetrasphaera involved in enhanced biological phosphorus removal.</title>
        <authorList>
            <person name="Kristiansen R."/>
            <person name="Nguyen H.T.T."/>
            <person name="Saunders A.M."/>
            <person name="Nielsen J.L."/>
            <person name="Wimmer R."/>
            <person name="Le V.Q."/>
            <person name="McIlroy S.J."/>
            <person name="Petrovski S."/>
            <person name="Seviour R.J."/>
            <person name="Calteau A."/>
            <person name="Nielsen K.L."/>
            <person name="Nielsen P.H."/>
        </authorList>
    </citation>
    <scope>NUCLEOTIDE SEQUENCE [LARGE SCALE GENOMIC DNA]</scope>
    <source>
        <strain evidence="2 3">T1-X7</strain>
    </source>
</reference>
<dbReference type="InterPro" id="IPR021315">
    <property type="entry name" value="Gap/Sap"/>
</dbReference>
<keyword evidence="3" id="KW-1185">Reference proteome</keyword>
<feature type="transmembrane region" description="Helical" evidence="1">
    <location>
        <begin position="134"/>
        <end position="150"/>
    </location>
</feature>
<feature type="transmembrane region" description="Helical" evidence="1">
    <location>
        <begin position="198"/>
        <end position="216"/>
    </location>
</feature>
<evidence type="ECO:0000313" key="2">
    <source>
        <dbReference type="EMBL" id="CCH76483.1"/>
    </source>
</evidence>
<name>A0A077LT17_9MICO</name>
<keyword evidence="1" id="KW-0812">Transmembrane</keyword>
<dbReference type="STRING" id="1194083.BN12_130022"/>
<sequence length="222" mass="22802">MGAAIGQSLPIAVGVLVSPMPIVALVLMLVSRRARSNGLAFLLGWVVGVFVVGTVVALLAGAATTDDSSTPAWVGWLKIVLGLLLLLVGVRGWRRRPAKGATVTTPTWMASIDSFTPVKAAGLAFALGAVNPKNLLLVVSGGAAIAAATMSTSDRVVAMVVFTVVASLGVAIPYGIYVSMGDRAAQPLDRIKTWMIDNNAVIMAVLMLVLGVKILGDGLASL</sequence>
<proteinExistence type="predicted"/>
<dbReference type="AlphaFoldDB" id="A0A077LT17"/>
<dbReference type="RefSeq" id="WP_048549946.1">
    <property type="nucleotide sequence ID" value="NZ_HF570958.1"/>
</dbReference>
<dbReference type="Pfam" id="PF11139">
    <property type="entry name" value="SfLAP"/>
    <property type="match status" value="1"/>
</dbReference>
<accession>A0A077LT17</accession>
<keyword evidence="1" id="KW-0472">Membrane</keyword>
<evidence type="ECO:0000313" key="3">
    <source>
        <dbReference type="Proteomes" id="UP000035721"/>
    </source>
</evidence>
<gene>
    <name evidence="2" type="ORF">BN12_130022</name>
</gene>
<feature type="transmembrane region" description="Helical" evidence="1">
    <location>
        <begin position="12"/>
        <end position="30"/>
    </location>
</feature>
<dbReference type="OrthoDB" id="4462109at2"/>
<feature type="transmembrane region" description="Helical" evidence="1">
    <location>
        <begin position="73"/>
        <end position="90"/>
    </location>
</feature>
<dbReference type="Proteomes" id="UP000035721">
    <property type="component" value="Unassembled WGS sequence"/>
</dbReference>
<keyword evidence="1" id="KW-1133">Transmembrane helix</keyword>
<organism evidence="2 3">
    <name type="scientific">Nostocoides japonicum T1-X7</name>
    <dbReference type="NCBI Taxonomy" id="1194083"/>
    <lineage>
        <taxon>Bacteria</taxon>
        <taxon>Bacillati</taxon>
        <taxon>Actinomycetota</taxon>
        <taxon>Actinomycetes</taxon>
        <taxon>Micrococcales</taxon>
        <taxon>Intrasporangiaceae</taxon>
        <taxon>Nostocoides</taxon>
    </lineage>
</organism>